<gene>
    <name evidence="1" type="primary">A01p035690.1_BraROA</name>
    <name evidence="1" type="ORF">IGI04_002410</name>
</gene>
<dbReference type="EMBL" id="JADBGQ010000001">
    <property type="protein sequence ID" value="KAG5414843.1"/>
    <property type="molecule type" value="Genomic_DNA"/>
</dbReference>
<sequence length="213" mass="24438">MDGRILHISKEDIAEIIAMNGSRNLVDTQTRAEDPPSIDYAAAPSINGHFGSRQSTLHQNKKRTPRWESTEATIVTYRLDGVYYPLRDSVDSLTTRLDAVQQEMDMIQRQLDSQAGLSPSINRRTRPSIDGDYAALRNKLVTEKSLHDKLDEITLSQDFLKENVYQKLKDILESTYARLGMQLRSIGNFQHRTHASEIARKPLKNQWTREMRP</sequence>
<organism evidence="1 2">
    <name type="scientific">Brassica rapa subsp. trilocularis</name>
    <dbReference type="NCBI Taxonomy" id="1813537"/>
    <lineage>
        <taxon>Eukaryota</taxon>
        <taxon>Viridiplantae</taxon>
        <taxon>Streptophyta</taxon>
        <taxon>Embryophyta</taxon>
        <taxon>Tracheophyta</taxon>
        <taxon>Spermatophyta</taxon>
        <taxon>Magnoliopsida</taxon>
        <taxon>eudicotyledons</taxon>
        <taxon>Gunneridae</taxon>
        <taxon>Pentapetalae</taxon>
        <taxon>rosids</taxon>
        <taxon>malvids</taxon>
        <taxon>Brassicales</taxon>
        <taxon>Brassicaceae</taxon>
        <taxon>Brassiceae</taxon>
        <taxon>Brassica</taxon>
    </lineage>
</organism>
<reference evidence="1 2" key="1">
    <citation type="submission" date="2021-03" db="EMBL/GenBank/DDBJ databases">
        <authorList>
            <person name="King G.J."/>
            <person name="Bancroft I."/>
            <person name="Baten A."/>
            <person name="Bloomfield J."/>
            <person name="Borpatragohain P."/>
            <person name="He Z."/>
            <person name="Irish N."/>
            <person name="Irwin J."/>
            <person name="Liu K."/>
            <person name="Mauleon R.P."/>
            <person name="Moore J."/>
            <person name="Morris R."/>
            <person name="Ostergaard L."/>
            <person name="Wang B."/>
            <person name="Wells R."/>
        </authorList>
    </citation>
    <scope>NUCLEOTIDE SEQUENCE [LARGE SCALE GENOMIC DNA]</scope>
    <source>
        <strain evidence="1">R-o-18</strain>
        <tissue evidence="1">Leaf</tissue>
    </source>
</reference>
<evidence type="ECO:0000313" key="1">
    <source>
        <dbReference type="EMBL" id="KAG5414843.1"/>
    </source>
</evidence>
<protein>
    <submittedName>
        <fullName evidence="1">Uncharacterized protein</fullName>
    </submittedName>
</protein>
<proteinExistence type="predicted"/>
<evidence type="ECO:0000313" key="2">
    <source>
        <dbReference type="Proteomes" id="UP000823674"/>
    </source>
</evidence>
<dbReference type="Proteomes" id="UP000823674">
    <property type="component" value="Chromosome A01"/>
</dbReference>
<comment type="caution">
    <text evidence="1">The sequence shown here is derived from an EMBL/GenBank/DDBJ whole genome shotgun (WGS) entry which is preliminary data.</text>
</comment>
<name>A0ABQ7NVF8_BRACM</name>
<keyword evidence="2" id="KW-1185">Reference proteome</keyword>
<accession>A0ABQ7NVF8</accession>